<sequence length="385" mass="44371">MKFYKDISNKNQFLGVNFLLVLMLLLVTGVSAQTAKKEVSQKVMQQIYEEVKTPHKYGLVLTPIENSKKMDCPTVFRKNGQWYMSYIIFDGRGYETWLAHSSDLLNWKTTGRIMSFTDTTQWDSNQKAGYVALQDPKWGGTYQLQKYNNKYWMSYFGGNTQGYEKGLLSISMAYTQQDPGTVHEWKRLGKPVLMATDNNVQWWDNHTLYKETVIWDKKKSLGHPFIMYYNANGDSVNKKRGAERIGMAFSDDMITWTRAKNNPVLNHNIGITGDPYLQKIGDVWVMFYFGAFWKDKGGAFNRFACSYDLANWTEWNGDDLIKSSEPYDDMFAHKSCVVKYKDVVYHFYCAVNKADQRGIAVATSRDMGKSKLSFVAPPPPKVKKS</sequence>
<dbReference type="Gene3D" id="2.115.10.20">
    <property type="entry name" value="Glycosyl hydrolase domain, family 43"/>
    <property type="match status" value="2"/>
</dbReference>
<name>A0A917N422_9SPHI</name>
<dbReference type="RefSeq" id="WP_188417738.1">
    <property type="nucleotide sequence ID" value="NZ_BMDO01000008.1"/>
</dbReference>
<gene>
    <name evidence="1" type="ORF">GCM10011425_28340</name>
</gene>
<proteinExistence type="predicted"/>
<dbReference type="PANTHER" id="PTHR35279">
    <property type="match status" value="1"/>
</dbReference>
<reference evidence="1" key="2">
    <citation type="submission" date="2020-09" db="EMBL/GenBank/DDBJ databases">
        <authorList>
            <person name="Sun Q."/>
            <person name="Sedlacek I."/>
        </authorList>
    </citation>
    <scope>NUCLEOTIDE SEQUENCE</scope>
    <source>
        <strain evidence="1">CCM 8711</strain>
    </source>
</reference>
<protein>
    <recommendedName>
        <fullName evidence="3">Glycosylase</fullName>
    </recommendedName>
</protein>
<dbReference type="InterPro" id="IPR023296">
    <property type="entry name" value="Glyco_hydro_beta-prop_sf"/>
</dbReference>
<evidence type="ECO:0000313" key="2">
    <source>
        <dbReference type="Proteomes" id="UP000662074"/>
    </source>
</evidence>
<dbReference type="EMBL" id="BMDO01000008">
    <property type="protein sequence ID" value="GGI51622.1"/>
    <property type="molecule type" value="Genomic_DNA"/>
</dbReference>
<dbReference type="Proteomes" id="UP000662074">
    <property type="component" value="Unassembled WGS sequence"/>
</dbReference>
<organism evidence="1 2">
    <name type="scientific">Mucilaginibacter galii</name>
    <dbReference type="NCBI Taxonomy" id="2005073"/>
    <lineage>
        <taxon>Bacteria</taxon>
        <taxon>Pseudomonadati</taxon>
        <taxon>Bacteroidota</taxon>
        <taxon>Sphingobacteriia</taxon>
        <taxon>Sphingobacteriales</taxon>
        <taxon>Sphingobacteriaceae</taxon>
        <taxon>Mucilaginibacter</taxon>
    </lineage>
</organism>
<evidence type="ECO:0000313" key="1">
    <source>
        <dbReference type="EMBL" id="GGI51622.1"/>
    </source>
</evidence>
<dbReference type="PANTHER" id="PTHR35279:SF1">
    <property type="entry name" value="ARABINANASE_LEVANSUCRASE_INVERTASE"/>
    <property type="match status" value="1"/>
</dbReference>
<evidence type="ECO:0008006" key="3">
    <source>
        <dbReference type="Google" id="ProtNLM"/>
    </source>
</evidence>
<keyword evidence="2" id="KW-1185">Reference proteome</keyword>
<accession>A0A917N422</accession>
<dbReference type="SUPFAM" id="SSF75005">
    <property type="entry name" value="Arabinanase/levansucrase/invertase"/>
    <property type="match status" value="2"/>
</dbReference>
<comment type="caution">
    <text evidence="1">The sequence shown here is derived from an EMBL/GenBank/DDBJ whole genome shotgun (WGS) entry which is preliminary data.</text>
</comment>
<dbReference type="AlphaFoldDB" id="A0A917N422"/>
<reference evidence="1" key="1">
    <citation type="journal article" date="2014" name="Int. J. Syst. Evol. Microbiol.">
        <title>Complete genome sequence of Corynebacterium casei LMG S-19264T (=DSM 44701T), isolated from a smear-ripened cheese.</title>
        <authorList>
            <consortium name="US DOE Joint Genome Institute (JGI-PGF)"/>
            <person name="Walter F."/>
            <person name="Albersmeier A."/>
            <person name="Kalinowski J."/>
            <person name="Ruckert C."/>
        </authorList>
    </citation>
    <scope>NUCLEOTIDE SEQUENCE</scope>
    <source>
        <strain evidence="1">CCM 8711</strain>
    </source>
</reference>